<name>A0ABX8R079_9ACTN</name>
<dbReference type="EMBL" id="CP059572">
    <property type="protein sequence ID" value="QXJ22433.1"/>
    <property type="molecule type" value="Genomic_DNA"/>
</dbReference>
<feature type="domain" description="AAA+ ATPase" evidence="5">
    <location>
        <begin position="373"/>
        <end position="510"/>
    </location>
</feature>
<dbReference type="PRINTS" id="PR00819">
    <property type="entry name" value="CBXCFQXSUPER"/>
</dbReference>
<reference evidence="6" key="1">
    <citation type="submission" date="2020-07" db="EMBL/GenBank/DDBJ databases">
        <authorList>
            <person name="Tarantini F.S."/>
            <person name="Hong K.W."/>
            <person name="Chan K.G."/>
        </authorList>
    </citation>
    <scope>NUCLEOTIDE SEQUENCE</scope>
    <source>
        <strain evidence="6">32-07</strain>
    </source>
</reference>
<dbReference type="SUPFAM" id="SSF52540">
    <property type="entry name" value="P-loop containing nucleoside triphosphate hydrolases"/>
    <property type="match status" value="2"/>
</dbReference>
<keyword evidence="7" id="KW-1185">Reference proteome</keyword>
<evidence type="ECO:0000256" key="4">
    <source>
        <dbReference type="SAM" id="MobiDB-lite"/>
    </source>
</evidence>
<accession>A0ABX8R079</accession>
<feature type="compositionally biased region" description="Basic and acidic residues" evidence="4">
    <location>
        <begin position="75"/>
        <end position="89"/>
    </location>
</feature>
<protein>
    <submittedName>
        <fullName evidence="6">AAA family ATPase</fullName>
    </submittedName>
</protein>
<dbReference type="InterPro" id="IPR050773">
    <property type="entry name" value="CbxX/CfxQ_RuBisCO_ESX"/>
</dbReference>
<evidence type="ECO:0000313" key="7">
    <source>
        <dbReference type="Proteomes" id="UP001049518"/>
    </source>
</evidence>
<dbReference type="PANTHER" id="PTHR43392">
    <property type="entry name" value="AAA-TYPE ATPASE FAMILY PROTEIN / ANKYRIN REPEAT FAMILY PROTEIN"/>
    <property type="match status" value="1"/>
</dbReference>
<evidence type="ECO:0000256" key="2">
    <source>
        <dbReference type="ARBA" id="ARBA00022741"/>
    </source>
</evidence>
<evidence type="ECO:0000256" key="3">
    <source>
        <dbReference type="ARBA" id="ARBA00022840"/>
    </source>
</evidence>
<dbReference type="Proteomes" id="UP001049518">
    <property type="component" value="Chromosome"/>
</dbReference>
<dbReference type="RefSeq" id="WP_231335674.1">
    <property type="nucleotide sequence ID" value="NZ_CP059572.1"/>
</dbReference>
<dbReference type="SMART" id="SM00382">
    <property type="entry name" value="AAA"/>
    <property type="match status" value="2"/>
</dbReference>
<dbReference type="Pfam" id="PF00004">
    <property type="entry name" value="AAA"/>
    <property type="match status" value="2"/>
</dbReference>
<gene>
    <name evidence="6" type="ORF">AGRA3207_003429</name>
</gene>
<feature type="domain" description="AAA+ ATPase" evidence="5">
    <location>
        <begin position="642"/>
        <end position="779"/>
    </location>
</feature>
<dbReference type="CDD" id="cd00009">
    <property type="entry name" value="AAA"/>
    <property type="match status" value="1"/>
</dbReference>
<dbReference type="PANTHER" id="PTHR43392:SF2">
    <property type="entry name" value="AAA-TYPE ATPASE FAMILY PROTEIN _ ANKYRIN REPEAT FAMILY PROTEIN"/>
    <property type="match status" value="1"/>
</dbReference>
<dbReference type="InterPro" id="IPR027417">
    <property type="entry name" value="P-loop_NTPase"/>
</dbReference>
<dbReference type="InterPro" id="IPR003593">
    <property type="entry name" value="AAA+_ATPase"/>
</dbReference>
<dbReference type="InterPro" id="IPR003959">
    <property type="entry name" value="ATPase_AAA_core"/>
</dbReference>
<keyword evidence="2" id="KW-0547">Nucleotide-binding</keyword>
<feature type="region of interest" description="Disordered" evidence="4">
    <location>
        <begin position="75"/>
        <end position="114"/>
    </location>
</feature>
<dbReference type="InterPro" id="IPR000641">
    <property type="entry name" value="CbxX/CfxQ"/>
</dbReference>
<organism evidence="6 7">
    <name type="scientific">Actinomadura graeca</name>
    <dbReference type="NCBI Taxonomy" id="2750812"/>
    <lineage>
        <taxon>Bacteria</taxon>
        <taxon>Bacillati</taxon>
        <taxon>Actinomycetota</taxon>
        <taxon>Actinomycetes</taxon>
        <taxon>Streptosporangiales</taxon>
        <taxon>Thermomonosporaceae</taxon>
        <taxon>Actinomadura</taxon>
    </lineage>
</organism>
<evidence type="ECO:0000256" key="1">
    <source>
        <dbReference type="ARBA" id="ARBA00010378"/>
    </source>
</evidence>
<comment type="similarity">
    <text evidence="1">Belongs to the CbxX/CfxQ family.</text>
</comment>
<dbReference type="Gene3D" id="3.40.50.300">
    <property type="entry name" value="P-loop containing nucleotide triphosphate hydrolases"/>
    <property type="match status" value="2"/>
</dbReference>
<dbReference type="Gene3D" id="1.10.8.60">
    <property type="match status" value="2"/>
</dbReference>
<sequence length="866" mass="94281">MRAGDAERLATLHRTAADGDPVMIVHGPGADDAFVDGAYRTYGIETALWEALHAAGYECVVFYSLHRKVYFRDEESRRLARPDTARDTAKGTAGDADARARPARRMRPGFSGPLGDRVVTPASTAVLDREPGGAPASAPPVPGRPMSGMSDAHAVMTLDHLMRQDGMRAAVVVLHAEEVLSHTVAGRALATVFAEWVAYRGSARNKCVLVSRKASLAEVRDFVRDLRGFPALEEWARQLGARRGGPGRVGEPGEAELARLVHVLRLTGRPRLLIGAWAELARTVRAMAATAEPARTWEQRLRSLAAAGTPLDGAVLRERGWVTSAASGRQDVWQRLDGLAGLDAVKEHLAGMRLLIEAENRMRAEGRGTAEPAAHHLVFTGNPGTGKTTVARLVGEMYRELGVLRRGHLVEATASTLVGRYVGETAQKTQAVIDGALDGVLFIDEAYMLADQADGFGGEAIGALLTRMENDRDRLVVIAAGYPDRMKDFLDANPGLRRRFPEANVIAFPDYDAGTLAAIALGRLREQGLTWTPGLEADLRRAVEGVHRTRGPGFGNAGAMRDLADDVKRRWVVRTRADVGRPLEPEDVPARLRAHLRPAVPELPVLLGELDQMIGLGPVKKAIRDLVAQVRLKQRRNRGEVVAPHLLFLGPPGTGKTSVARIIGRIFRDLGLLTRGHVVDTGRADLVGEYIGHTAPRTREKVQEALDGVLFIDEAYALARGDDGRDFGREALDTLTQEMENLRGRLTVIAAGYPEEMRAFLAANTGLRSRFTVQVEFPDYAPEELVRILESMAAAEGYRLPDGTRARALAWLAAERRAHPRDFGNARTVREQLLPQMEVRLAARTADAPDADVDTFLPQDVPDAAR</sequence>
<proteinExistence type="inferred from homology"/>
<evidence type="ECO:0000313" key="6">
    <source>
        <dbReference type="EMBL" id="QXJ22433.1"/>
    </source>
</evidence>
<evidence type="ECO:0000259" key="5">
    <source>
        <dbReference type="SMART" id="SM00382"/>
    </source>
</evidence>
<keyword evidence="3" id="KW-0067">ATP-binding</keyword>